<sequence>MEDLPEDFLPVEMLQILTSLEDLRIGGCPTLTCLPLGKMLLLASLKFLWISNCEILELSN</sequence>
<protein>
    <submittedName>
        <fullName evidence="1">Putative disease resistance RPP13-like protein 1</fullName>
    </submittedName>
</protein>
<organism evidence="1">
    <name type="scientific">Rhizophora mucronata</name>
    <name type="common">Asiatic mangrove</name>
    <dbReference type="NCBI Taxonomy" id="61149"/>
    <lineage>
        <taxon>Eukaryota</taxon>
        <taxon>Viridiplantae</taxon>
        <taxon>Streptophyta</taxon>
        <taxon>Embryophyta</taxon>
        <taxon>Tracheophyta</taxon>
        <taxon>Spermatophyta</taxon>
        <taxon>Magnoliopsida</taxon>
        <taxon>eudicotyledons</taxon>
        <taxon>Gunneridae</taxon>
        <taxon>Pentapetalae</taxon>
        <taxon>rosids</taxon>
        <taxon>fabids</taxon>
        <taxon>Malpighiales</taxon>
        <taxon>Rhizophoraceae</taxon>
        <taxon>Rhizophora</taxon>
    </lineage>
</organism>
<name>A0A2P2ISQ0_RHIMU</name>
<evidence type="ECO:0000313" key="1">
    <source>
        <dbReference type="EMBL" id="MBW84244.1"/>
    </source>
</evidence>
<dbReference type="EMBL" id="GGEC01003761">
    <property type="protein sequence ID" value="MBW84244.1"/>
    <property type="molecule type" value="Transcribed_RNA"/>
</dbReference>
<proteinExistence type="predicted"/>
<reference evidence="1" key="1">
    <citation type="submission" date="2018-02" db="EMBL/GenBank/DDBJ databases">
        <title>Rhizophora mucronata_Transcriptome.</title>
        <authorList>
            <person name="Meera S.P."/>
            <person name="Sreeshan A."/>
            <person name="Augustine A."/>
        </authorList>
    </citation>
    <scope>NUCLEOTIDE SEQUENCE</scope>
    <source>
        <tissue evidence="1">Leaf</tissue>
    </source>
</reference>
<dbReference type="Gene3D" id="3.80.10.10">
    <property type="entry name" value="Ribonuclease Inhibitor"/>
    <property type="match status" value="1"/>
</dbReference>
<dbReference type="SUPFAM" id="SSF52058">
    <property type="entry name" value="L domain-like"/>
    <property type="match status" value="1"/>
</dbReference>
<dbReference type="AlphaFoldDB" id="A0A2P2ISQ0"/>
<accession>A0A2P2ISQ0</accession>
<dbReference type="InterPro" id="IPR032675">
    <property type="entry name" value="LRR_dom_sf"/>
</dbReference>